<dbReference type="EMBL" id="CAJNOM010000001">
    <property type="protein sequence ID" value="CAF0729156.1"/>
    <property type="molecule type" value="Genomic_DNA"/>
</dbReference>
<dbReference type="SMART" id="SM00642">
    <property type="entry name" value="Aamy"/>
    <property type="match status" value="1"/>
</dbReference>
<dbReference type="Gene3D" id="2.60.40.10">
    <property type="entry name" value="Immunoglobulins"/>
    <property type="match status" value="1"/>
</dbReference>
<dbReference type="PANTHER" id="PTHR43002">
    <property type="entry name" value="GLYCOGEN DEBRANCHING ENZYME"/>
    <property type="match status" value="1"/>
</dbReference>
<dbReference type="Proteomes" id="UP000663877">
    <property type="component" value="Unassembled WGS sequence"/>
</dbReference>
<organism evidence="4 6">
    <name type="scientific">Adineta steineri</name>
    <dbReference type="NCBI Taxonomy" id="433720"/>
    <lineage>
        <taxon>Eukaryota</taxon>
        <taxon>Metazoa</taxon>
        <taxon>Spiralia</taxon>
        <taxon>Gnathifera</taxon>
        <taxon>Rotifera</taxon>
        <taxon>Eurotatoria</taxon>
        <taxon>Bdelloidea</taxon>
        <taxon>Adinetida</taxon>
        <taxon>Adinetidae</taxon>
        <taxon>Adineta</taxon>
    </lineage>
</organism>
<dbReference type="SUPFAM" id="SSF51445">
    <property type="entry name" value="(Trans)glycosidases"/>
    <property type="match status" value="1"/>
</dbReference>
<protein>
    <recommendedName>
        <fullName evidence="3">Glycosyl hydrolase family 13 catalytic domain-containing protein</fullName>
    </recommendedName>
</protein>
<dbReference type="Pfam" id="PF00128">
    <property type="entry name" value="Alpha-amylase"/>
    <property type="match status" value="1"/>
</dbReference>
<evidence type="ECO:0000256" key="2">
    <source>
        <dbReference type="PIRSR" id="PIRSR000463-1"/>
    </source>
</evidence>
<evidence type="ECO:0000313" key="6">
    <source>
        <dbReference type="Proteomes" id="UP000663832"/>
    </source>
</evidence>
<dbReference type="SUPFAM" id="SSF81296">
    <property type="entry name" value="E set domains"/>
    <property type="match status" value="1"/>
</dbReference>
<dbReference type="Pfam" id="PF02922">
    <property type="entry name" value="CBM_48"/>
    <property type="match status" value="1"/>
</dbReference>
<dbReference type="GO" id="GO:0005978">
    <property type="term" value="P:glycogen biosynthetic process"/>
    <property type="evidence" value="ECO:0007669"/>
    <property type="project" value="InterPro"/>
</dbReference>
<dbReference type="EMBL" id="CAJNOI010000023">
    <property type="protein sequence ID" value="CAF0849163.1"/>
    <property type="molecule type" value="Genomic_DNA"/>
</dbReference>
<dbReference type="InterPro" id="IPR004193">
    <property type="entry name" value="Glyco_hydro_13_N"/>
</dbReference>
<dbReference type="SUPFAM" id="SSF51011">
    <property type="entry name" value="Glycosyl hydrolase domain"/>
    <property type="match status" value="1"/>
</dbReference>
<dbReference type="InterPro" id="IPR017853">
    <property type="entry name" value="GH"/>
</dbReference>
<dbReference type="GO" id="GO:0004553">
    <property type="term" value="F:hydrolase activity, hydrolyzing O-glycosyl compounds"/>
    <property type="evidence" value="ECO:0007669"/>
    <property type="project" value="InterPro"/>
</dbReference>
<dbReference type="AlphaFoldDB" id="A0A813MYD7"/>
<comment type="similarity">
    <text evidence="1">Belongs to the glycosyl hydrolase 13 family.</text>
</comment>
<dbReference type="InterPro" id="IPR006048">
    <property type="entry name" value="A-amylase/branching_C"/>
</dbReference>
<dbReference type="GO" id="GO:0043169">
    <property type="term" value="F:cation binding"/>
    <property type="evidence" value="ECO:0007669"/>
    <property type="project" value="InterPro"/>
</dbReference>
<evidence type="ECO:0000259" key="3">
    <source>
        <dbReference type="SMART" id="SM00642"/>
    </source>
</evidence>
<dbReference type="Gene3D" id="2.60.40.1180">
    <property type="entry name" value="Golgi alpha-mannosidase II"/>
    <property type="match status" value="1"/>
</dbReference>
<dbReference type="InterPro" id="IPR014756">
    <property type="entry name" value="Ig_E-set"/>
</dbReference>
<dbReference type="InterPro" id="IPR037439">
    <property type="entry name" value="Branching_enzy"/>
</dbReference>
<dbReference type="Pfam" id="PF02806">
    <property type="entry name" value="Alpha-amylase_C"/>
    <property type="match status" value="1"/>
</dbReference>
<reference evidence="4" key="1">
    <citation type="submission" date="2021-02" db="EMBL/GenBank/DDBJ databases">
        <authorList>
            <person name="Nowell W R."/>
        </authorList>
    </citation>
    <scope>NUCLEOTIDE SEQUENCE</scope>
</reference>
<dbReference type="InterPro" id="IPR006047">
    <property type="entry name" value="GH13_cat_dom"/>
</dbReference>
<evidence type="ECO:0000313" key="5">
    <source>
        <dbReference type="EMBL" id="CAF0849163.1"/>
    </source>
</evidence>
<gene>
    <name evidence="5" type="ORF">BJG266_LOCUS7746</name>
    <name evidence="4" type="ORF">QVE165_LOCUS106</name>
</gene>
<dbReference type="CDD" id="cd02859">
    <property type="entry name" value="E_set_AMPKbeta_like_N"/>
    <property type="match status" value="1"/>
</dbReference>
<dbReference type="Proteomes" id="UP000663832">
    <property type="component" value="Unassembled WGS sequence"/>
</dbReference>
<evidence type="ECO:0000256" key="1">
    <source>
        <dbReference type="ARBA" id="ARBA00008061"/>
    </source>
</evidence>
<dbReference type="GO" id="GO:0003844">
    <property type="term" value="F:1,4-alpha-glucan branching enzyme activity"/>
    <property type="evidence" value="ECO:0007669"/>
    <property type="project" value="InterPro"/>
</dbReference>
<evidence type="ECO:0000313" key="4">
    <source>
        <dbReference type="EMBL" id="CAF0729156.1"/>
    </source>
</evidence>
<sequence length="554" mass="65241">MCASIEFRLFAPRIEHVFLTGSFNEYQDIEMCKDVITGEFFTRINLEDGEYLYKYRISSRNDPNKIIDIIDPYATRVEDDDKGAILKIHQGKKVNGNEYIWKYDGKKLPENRDLIIYEIFIADFTEEGTICSAISKLDYLANDLGINCIELMPVQAFLLGHDWGYTIRHFFAVEPSYGSLEDLKNFIDQCHSRGIRVMMDVVFNHAHTDCPLNKIDSTYWFYEGFHHPEHPEETWGPEFNYDFEDEQHGKIKPALKFIGDVIRFWIEEYHIDGMRFDAAKQIDNYKALEHFDSIGHSLRSPFYTVAEYIPATSDIVKPKGPLDSVWRNIVPLLQDQLQFPDNTAFLKRFLQTSEPIQDEPYIYTTSVVNQWACHDNERLLYHIHQIDYFDEEAFKRLKIAASWLLTIVGIPLIWMGDEWGEDKIIGNENRTKKINKLDWSVRLKPHQHSLLDCYHRLISLRKSSSAIKSENINFFHQNFEKHIIAYYRWSDETNEVVVAVFNFSMKDQQNYCITNWPKNSQWQEVIGQTDIQINKNELEIDLKSYESKIFVFKG</sequence>
<name>A0A813MYD7_9BILA</name>
<dbReference type="OrthoDB" id="9978457at2759"/>
<feature type="active site" description="Nucleophile" evidence="2">
    <location>
        <position position="277"/>
    </location>
</feature>
<proteinExistence type="inferred from homology"/>
<feature type="active site" description="Proton donor" evidence="2">
    <location>
        <position position="307"/>
    </location>
</feature>
<comment type="caution">
    <text evidence="4">The sequence shown here is derived from an EMBL/GenBank/DDBJ whole genome shotgun (WGS) entry which is preliminary data.</text>
</comment>
<dbReference type="InterPro" id="IPR013780">
    <property type="entry name" value="Glyco_hydro_b"/>
</dbReference>
<keyword evidence="6" id="KW-1185">Reference proteome</keyword>
<dbReference type="PIRSF" id="PIRSF000463">
    <property type="entry name" value="GlgB"/>
    <property type="match status" value="1"/>
</dbReference>
<accession>A0A813MYD7</accession>
<dbReference type="InterPro" id="IPR013783">
    <property type="entry name" value="Ig-like_fold"/>
</dbReference>
<dbReference type="Gene3D" id="3.20.20.80">
    <property type="entry name" value="Glycosidases"/>
    <property type="match status" value="1"/>
</dbReference>
<feature type="domain" description="Glycosyl hydrolase family 13 catalytic" evidence="3">
    <location>
        <begin position="118"/>
        <end position="438"/>
    </location>
</feature>